<name>A0AAV9C2H0_ACOCL</name>
<dbReference type="GO" id="GO:0016020">
    <property type="term" value="C:membrane"/>
    <property type="evidence" value="ECO:0007669"/>
    <property type="project" value="InterPro"/>
</dbReference>
<dbReference type="GO" id="GO:0004427">
    <property type="term" value="F:inorganic diphosphate phosphatase activity"/>
    <property type="evidence" value="ECO:0007669"/>
    <property type="project" value="InterPro"/>
</dbReference>
<proteinExistence type="predicted"/>
<evidence type="ECO:0000256" key="4">
    <source>
        <dbReference type="ARBA" id="ARBA00022692"/>
    </source>
</evidence>
<evidence type="ECO:0000256" key="3">
    <source>
        <dbReference type="ARBA" id="ARBA00022448"/>
    </source>
</evidence>
<keyword evidence="5" id="KW-0460">Magnesium</keyword>
<dbReference type="Pfam" id="PF03030">
    <property type="entry name" value="H_PPase"/>
    <property type="match status" value="1"/>
</dbReference>
<reference evidence="12" key="2">
    <citation type="submission" date="2023-06" db="EMBL/GenBank/DDBJ databases">
        <authorList>
            <person name="Ma L."/>
            <person name="Liu K.-W."/>
            <person name="Li Z."/>
            <person name="Hsiao Y.-Y."/>
            <person name="Qi Y."/>
            <person name="Fu T."/>
            <person name="Tang G."/>
            <person name="Zhang D."/>
            <person name="Sun W.-H."/>
            <person name="Liu D.-K."/>
            <person name="Li Y."/>
            <person name="Chen G.-Z."/>
            <person name="Liu X.-D."/>
            <person name="Liao X.-Y."/>
            <person name="Jiang Y.-T."/>
            <person name="Yu X."/>
            <person name="Hao Y."/>
            <person name="Huang J."/>
            <person name="Zhao X.-W."/>
            <person name="Ke S."/>
            <person name="Chen Y.-Y."/>
            <person name="Wu W.-L."/>
            <person name="Hsu J.-L."/>
            <person name="Lin Y.-F."/>
            <person name="Huang M.-D."/>
            <person name="Li C.-Y."/>
            <person name="Huang L."/>
            <person name="Wang Z.-W."/>
            <person name="Zhao X."/>
            <person name="Zhong W.-Y."/>
            <person name="Peng D.-H."/>
            <person name="Ahmad S."/>
            <person name="Lan S."/>
            <person name="Zhang J.-S."/>
            <person name="Tsai W.-C."/>
            <person name="Van De Peer Y."/>
            <person name="Liu Z.-J."/>
        </authorList>
    </citation>
    <scope>NUCLEOTIDE SEQUENCE</scope>
    <source>
        <strain evidence="12">CP</strain>
        <tissue evidence="12">Leaves</tissue>
    </source>
</reference>
<dbReference type="EMBL" id="JAUJYO010000022">
    <property type="protein sequence ID" value="KAK1282499.1"/>
    <property type="molecule type" value="Genomic_DNA"/>
</dbReference>
<keyword evidence="8" id="KW-0406">Ion transport</keyword>
<evidence type="ECO:0000256" key="5">
    <source>
        <dbReference type="ARBA" id="ARBA00022842"/>
    </source>
</evidence>
<keyword evidence="7 11" id="KW-1133">Transmembrane helix</keyword>
<dbReference type="PANTHER" id="PTHR31998">
    <property type="entry name" value="K(+)-INSENSITIVE PYROPHOSPHATE-ENERGIZED PROTON PUMP"/>
    <property type="match status" value="1"/>
</dbReference>
<comment type="caution">
    <text evidence="12">The sequence shown here is derived from an EMBL/GenBank/DDBJ whole genome shotgun (WGS) entry which is preliminary data.</text>
</comment>
<accession>A0AAV9C2H0</accession>
<keyword evidence="9 11" id="KW-0472">Membrane</keyword>
<feature type="compositionally biased region" description="Basic and acidic residues" evidence="10">
    <location>
        <begin position="1"/>
        <end position="14"/>
    </location>
</feature>
<keyword evidence="6" id="KW-1278">Translocase</keyword>
<feature type="transmembrane region" description="Helical" evidence="11">
    <location>
        <begin position="44"/>
        <end position="63"/>
    </location>
</feature>
<sequence length="92" mass="10256">MRNDSGRGVHHHEQSLGPKGFDPHKVAVIGDTISDPLKDTSSPFLNILIKLMVVESLVFVLVLHSSWRITFQVAVNYDSSQSQSAQRTVTPW</sequence>
<dbReference type="GO" id="GO:0012505">
    <property type="term" value="C:endomembrane system"/>
    <property type="evidence" value="ECO:0007669"/>
    <property type="project" value="UniProtKB-SubCell"/>
</dbReference>
<evidence type="ECO:0000256" key="1">
    <source>
        <dbReference type="ARBA" id="ARBA00004127"/>
    </source>
</evidence>
<evidence type="ECO:0000256" key="7">
    <source>
        <dbReference type="ARBA" id="ARBA00022989"/>
    </source>
</evidence>
<protein>
    <recommendedName>
        <fullName evidence="2">H(+)-exporting diphosphatase</fullName>
        <ecNumber evidence="2">7.1.3.1</ecNumber>
    </recommendedName>
</protein>
<evidence type="ECO:0000256" key="6">
    <source>
        <dbReference type="ARBA" id="ARBA00022967"/>
    </source>
</evidence>
<keyword evidence="3" id="KW-0813">Transport</keyword>
<dbReference type="EC" id="7.1.3.1" evidence="2"/>
<evidence type="ECO:0000256" key="8">
    <source>
        <dbReference type="ARBA" id="ARBA00023065"/>
    </source>
</evidence>
<dbReference type="GO" id="GO:0009678">
    <property type="term" value="F:diphosphate hydrolysis-driven proton transmembrane transporter activity"/>
    <property type="evidence" value="ECO:0007669"/>
    <property type="project" value="UniProtKB-EC"/>
</dbReference>
<keyword evidence="13" id="KW-1185">Reference proteome</keyword>
<evidence type="ECO:0000313" key="12">
    <source>
        <dbReference type="EMBL" id="KAK1282499.1"/>
    </source>
</evidence>
<dbReference type="InterPro" id="IPR004131">
    <property type="entry name" value="PPase-energised_H-pump"/>
</dbReference>
<dbReference type="AlphaFoldDB" id="A0AAV9C2H0"/>
<evidence type="ECO:0000256" key="11">
    <source>
        <dbReference type="SAM" id="Phobius"/>
    </source>
</evidence>
<evidence type="ECO:0000313" key="13">
    <source>
        <dbReference type="Proteomes" id="UP001180020"/>
    </source>
</evidence>
<gene>
    <name evidence="12" type="primary">AVP1</name>
    <name evidence="12" type="ORF">QJS10_CPB22g00604</name>
</gene>
<evidence type="ECO:0000256" key="10">
    <source>
        <dbReference type="SAM" id="MobiDB-lite"/>
    </source>
</evidence>
<organism evidence="12 13">
    <name type="scientific">Acorus calamus</name>
    <name type="common">Sweet flag</name>
    <dbReference type="NCBI Taxonomy" id="4465"/>
    <lineage>
        <taxon>Eukaryota</taxon>
        <taxon>Viridiplantae</taxon>
        <taxon>Streptophyta</taxon>
        <taxon>Embryophyta</taxon>
        <taxon>Tracheophyta</taxon>
        <taxon>Spermatophyta</taxon>
        <taxon>Magnoliopsida</taxon>
        <taxon>Liliopsida</taxon>
        <taxon>Acoraceae</taxon>
        <taxon>Acorus</taxon>
    </lineage>
</organism>
<evidence type="ECO:0000256" key="2">
    <source>
        <dbReference type="ARBA" id="ARBA00013242"/>
    </source>
</evidence>
<keyword evidence="4 11" id="KW-0812">Transmembrane</keyword>
<evidence type="ECO:0000256" key="9">
    <source>
        <dbReference type="ARBA" id="ARBA00023136"/>
    </source>
</evidence>
<dbReference type="Proteomes" id="UP001180020">
    <property type="component" value="Unassembled WGS sequence"/>
</dbReference>
<reference evidence="12" key="1">
    <citation type="journal article" date="2023" name="Nat. Commun.">
        <title>Diploid and tetraploid genomes of Acorus and the evolution of monocots.</title>
        <authorList>
            <person name="Ma L."/>
            <person name="Liu K.W."/>
            <person name="Li Z."/>
            <person name="Hsiao Y.Y."/>
            <person name="Qi Y."/>
            <person name="Fu T."/>
            <person name="Tang G.D."/>
            <person name="Zhang D."/>
            <person name="Sun W.H."/>
            <person name="Liu D.K."/>
            <person name="Li Y."/>
            <person name="Chen G.Z."/>
            <person name="Liu X.D."/>
            <person name="Liao X.Y."/>
            <person name="Jiang Y.T."/>
            <person name="Yu X."/>
            <person name="Hao Y."/>
            <person name="Huang J."/>
            <person name="Zhao X.W."/>
            <person name="Ke S."/>
            <person name="Chen Y.Y."/>
            <person name="Wu W.L."/>
            <person name="Hsu J.L."/>
            <person name="Lin Y.F."/>
            <person name="Huang M.D."/>
            <person name="Li C.Y."/>
            <person name="Huang L."/>
            <person name="Wang Z.W."/>
            <person name="Zhao X."/>
            <person name="Zhong W.Y."/>
            <person name="Peng D.H."/>
            <person name="Ahmad S."/>
            <person name="Lan S."/>
            <person name="Zhang J.S."/>
            <person name="Tsai W.C."/>
            <person name="Van de Peer Y."/>
            <person name="Liu Z.J."/>
        </authorList>
    </citation>
    <scope>NUCLEOTIDE SEQUENCE</scope>
    <source>
        <strain evidence="12">CP</strain>
    </source>
</reference>
<comment type="subcellular location">
    <subcellularLocation>
        <location evidence="1">Endomembrane system</location>
        <topology evidence="1">Multi-pass membrane protein</topology>
    </subcellularLocation>
</comment>
<feature type="region of interest" description="Disordered" evidence="10">
    <location>
        <begin position="1"/>
        <end position="23"/>
    </location>
</feature>